<dbReference type="GO" id="GO:0009435">
    <property type="term" value="P:NAD+ biosynthetic process"/>
    <property type="evidence" value="ECO:0007669"/>
    <property type="project" value="UniProtKB-UniRule"/>
</dbReference>
<dbReference type="RefSeq" id="WP_055652765.1">
    <property type="nucleotide sequence ID" value="NZ_CABIXC010000001.1"/>
</dbReference>
<evidence type="ECO:0000256" key="6">
    <source>
        <dbReference type="ARBA" id="ARBA00022741"/>
    </source>
</evidence>
<evidence type="ECO:0000256" key="2">
    <source>
        <dbReference type="ARBA" id="ARBA00005019"/>
    </source>
</evidence>
<evidence type="ECO:0000259" key="11">
    <source>
        <dbReference type="Pfam" id="PF01467"/>
    </source>
</evidence>
<dbReference type="HAMAP" id="MF_00244">
    <property type="entry name" value="NaMN_adenylyltr"/>
    <property type="match status" value="1"/>
</dbReference>
<dbReference type="PANTHER" id="PTHR39321:SF3">
    <property type="entry name" value="PHOSPHOPANTETHEINE ADENYLYLTRANSFERASE"/>
    <property type="match status" value="1"/>
</dbReference>
<reference evidence="12 13" key="1">
    <citation type="submission" date="2015-09" db="EMBL/GenBank/DDBJ databases">
        <authorList>
            <consortium name="Pathogen Informatics"/>
        </authorList>
    </citation>
    <scope>NUCLEOTIDE SEQUENCE [LARGE SCALE GENOMIC DNA]</scope>
    <source>
        <strain evidence="12 13">2789STDY5608850</strain>
    </source>
</reference>
<dbReference type="EC" id="2.7.7.18" evidence="10"/>
<dbReference type="NCBIfam" id="TIGR00482">
    <property type="entry name" value="nicotinate (nicotinamide) nucleotide adenylyltransferase"/>
    <property type="match status" value="1"/>
</dbReference>
<sequence>MGKIGIMGGTFDPIHNGHLLLGEQAYYEYGLDQIWYMPSGQPPHKKDHRVTDSHIRLEMTRLAMEGREGFSCSDFEVMRSGNTYTSQTLEILHEKYPGHTFYFIIGADSLYEIEHWHEPAKVLAQAVILAAVREYESAGRSMETQIAYLKEKYQADVRMLHCREIDISSAELRRMTALGESIEPFVPEPVARYIKEHHLYQEVAECRKSLHS</sequence>
<dbReference type="EMBL" id="CYZE01000001">
    <property type="protein sequence ID" value="CUN49319.1"/>
    <property type="molecule type" value="Genomic_DNA"/>
</dbReference>
<gene>
    <name evidence="10 12" type="primary">nadD</name>
    <name evidence="12" type="ORF">ERS852407_00362</name>
</gene>
<comment type="similarity">
    <text evidence="10">Belongs to the NadD family.</text>
</comment>
<keyword evidence="5 10" id="KW-0548">Nucleotidyltransferase</keyword>
<dbReference type="GO" id="GO:0004515">
    <property type="term" value="F:nicotinate-nucleotide adenylyltransferase activity"/>
    <property type="evidence" value="ECO:0007669"/>
    <property type="project" value="UniProtKB-UniRule"/>
</dbReference>
<evidence type="ECO:0000256" key="8">
    <source>
        <dbReference type="ARBA" id="ARBA00023027"/>
    </source>
</evidence>
<dbReference type="AlphaFoldDB" id="A0A173XC03"/>
<dbReference type="InterPro" id="IPR005248">
    <property type="entry name" value="NadD/NMNAT"/>
</dbReference>
<dbReference type="InterPro" id="IPR014729">
    <property type="entry name" value="Rossmann-like_a/b/a_fold"/>
</dbReference>
<keyword evidence="7 10" id="KW-0067">ATP-binding</keyword>
<evidence type="ECO:0000256" key="1">
    <source>
        <dbReference type="ARBA" id="ARBA00002324"/>
    </source>
</evidence>
<evidence type="ECO:0000256" key="7">
    <source>
        <dbReference type="ARBA" id="ARBA00022840"/>
    </source>
</evidence>
<dbReference type="NCBIfam" id="NF000840">
    <property type="entry name" value="PRK00071.1-3"/>
    <property type="match status" value="1"/>
</dbReference>
<name>A0A173XC03_9FIRM</name>
<evidence type="ECO:0000256" key="3">
    <source>
        <dbReference type="ARBA" id="ARBA00022642"/>
    </source>
</evidence>
<evidence type="ECO:0000313" key="13">
    <source>
        <dbReference type="Proteomes" id="UP000095651"/>
    </source>
</evidence>
<dbReference type="Pfam" id="PF01467">
    <property type="entry name" value="CTP_transf_like"/>
    <property type="match status" value="1"/>
</dbReference>
<keyword evidence="3 10" id="KW-0662">Pyridine nucleotide biosynthesis</keyword>
<dbReference type="SUPFAM" id="SSF52374">
    <property type="entry name" value="Nucleotidylyl transferase"/>
    <property type="match status" value="1"/>
</dbReference>
<feature type="domain" description="Cytidyltransferase-like" evidence="11">
    <location>
        <begin position="6"/>
        <end position="174"/>
    </location>
</feature>
<dbReference type="NCBIfam" id="TIGR00125">
    <property type="entry name" value="cyt_tran_rel"/>
    <property type="match status" value="1"/>
</dbReference>
<organism evidence="12 13">
    <name type="scientific">Hungatella hathewayi</name>
    <dbReference type="NCBI Taxonomy" id="154046"/>
    <lineage>
        <taxon>Bacteria</taxon>
        <taxon>Bacillati</taxon>
        <taxon>Bacillota</taxon>
        <taxon>Clostridia</taxon>
        <taxon>Lachnospirales</taxon>
        <taxon>Lachnospiraceae</taxon>
        <taxon>Hungatella</taxon>
    </lineage>
</organism>
<evidence type="ECO:0000256" key="4">
    <source>
        <dbReference type="ARBA" id="ARBA00022679"/>
    </source>
</evidence>
<dbReference type="Proteomes" id="UP000095651">
    <property type="component" value="Unassembled WGS sequence"/>
</dbReference>
<accession>A0A173XC03</accession>
<keyword evidence="8 10" id="KW-0520">NAD</keyword>
<dbReference type="UniPathway" id="UPA00253">
    <property type="reaction ID" value="UER00332"/>
</dbReference>
<comment type="function">
    <text evidence="1 10">Catalyzes the reversible adenylation of nicotinate mononucleotide (NaMN) to nicotinic acid adenine dinucleotide (NaAD).</text>
</comment>
<dbReference type="InterPro" id="IPR004821">
    <property type="entry name" value="Cyt_trans-like"/>
</dbReference>
<comment type="pathway">
    <text evidence="2 10">Cofactor biosynthesis; NAD(+) biosynthesis; deamido-NAD(+) from nicotinate D-ribonucleotide: step 1/1.</text>
</comment>
<dbReference type="GO" id="GO:0005524">
    <property type="term" value="F:ATP binding"/>
    <property type="evidence" value="ECO:0007669"/>
    <property type="project" value="UniProtKB-KW"/>
</dbReference>
<protein>
    <recommendedName>
        <fullName evidence="10">Probable nicotinate-nucleotide adenylyltransferase</fullName>
        <ecNumber evidence="10">2.7.7.18</ecNumber>
    </recommendedName>
    <alternativeName>
        <fullName evidence="10">Deamido-NAD(+) diphosphorylase</fullName>
    </alternativeName>
    <alternativeName>
        <fullName evidence="10">Deamido-NAD(+) pyrophosphorylase</fullName>
    </alternativeName>
    <alternativeName>
        <fullName evidence="10">Nicotinate mononucleotide adenylyltransferase</fullName>
        <shortName evidence="10">NaMN adenylyltransferase</shortName>
    </alternativeName>
</protein>
<dbReference type="PANTHER" id="PTHR39321">
    <property type="entry name" value="NICOTINATE-NUCLEOTIDE ADENYLYLTRANSFERASE-RELATED"/>
    <property type="match status" value="1"/>
</dbReference>
<evidence type="ECO:0000313" key="12">
    <source>
        <dbReference type="EMBL" id="CUN49319.1"/>
    </source>
</evidence>
<comment type="catalytic activity">
    <reaction evidence="9 10">
        <text>nicotinate beta-D-ribonucleotide + ATP + H(+) = deamido-NAD(+) + diphosphate</text>
        <dbReference type="Rhea" id="RHEA:22860"/>
        <dbReference type="ChEBI" id="CHEBI:15378"/>
        <dbReference type="ChEBI" id="CHEBI:30616"/>
        <dbReference type="ChEBI" id="CHEBI:33019"/>
        <dbReference type="ChEBI" id="CHEBI:57502"/>
        <dbReference type="ChEBI" id="CHEBI:58437"/>
        <dbReference type="EC" id="2.7.7.18"/>
    </reaction>
</comment>
<evidence type="ECO:0000256" key="9">
    <source>
        <dbReference type="ARBA" id="ARBA00048721"/>
    </source>
</evidence>
<evidence type="ECO:0000256" key="10">
    <source>
        <dbReference type="HAMAP-Rule" id="MF_00244"/>
    </source>
</evidence>
<keyword evidence="4 10" id="KW-0808">Transferase</keyword>
<proteinExistence type="inferred from homology"/>
<evidence type="ECO:0000256" key="5">
    <source>
        <dbReference type="ARBA" id="ARBA00022695"/>
    </source>
</evidence>
<keyword evidence="6 10" id="KW-0547">Nucleotide-binding</keyword>
<dbReference type="CDD" id="cd02165">
    <property type="entry name" value="NMNAT"/>
    <property type="match status" value="1"/>
</dbReference>
<dbReference type="Gene3D" id="3.40.50.620">
    <property type="entry name" value="HUPs"/>
    <property type="match status" value="1"/>
</dbReference>